<dbReference type="AlphaFoldDB" id="A0A348FW15"/>
<proteinExistence type="predicted"/>
<name>A0A348FW15_9HYPH</name>
<dbReference type="RefSeq" id="WP_126396756.1">
    <property type="nucleotide sequence ID" value="NZ_AP018907.1"/>
</dbReference>
<dbReference type="InterPro" id="IPR018037">
    <property type="entry name" value="FixH_proteobacterial"/>
</dbReference>
<evidence type="ECO:0000256" key="2">
    <source>
        <dbReference type="SAM" id="Phobius"/>
    </source>
</evidence>
<organism evidence="3 4">
    <name type="scientific">Blastochloris tepida</name>
    <dbReference type="NCBI Taxonomy" id="2233851"/>
    <lineage>
        <taxon>Bacteria</taxon>
        <taxon>Pseudomonadati</taxon>
        <taxon>Pseudomonadota</taxon>
        <taxon>Alphaproteobacteria</taxon>
        <taxon>Hyphomicrobiales</taxon>
        <taxon>Blastochloridaceae</taxon>
        <taxon>Blastochloris</taxon>
    </lineage>
</organism>
<dbReference type="KEGG" id="blag:BLTE_01830"/>
<feature type="region of interest" description="Disordered" evidence="1">
    <location>
        <begin position="1"/>
        <end position="32"/>
    </location>
</feature>
<dbReference type="OrthoDB" id="1495896at2"/>
<evidence type="ECO:0000256" key="1">
    <source>
        <dbReference type="SAM" id="MobiDB-lite"/>
    </source>
</evidence>
<dbReference type="Pfam" id="PF05751">
    <property type="entry name" value="FixH"/>
    <property type="match status" value="1"/>
</dbReference>
<keyword evidence="2" id="KW-0812">Transmembrane</keyword>
<dbReference type="EMBL" id="AP018907">
    <property type="protein sequence ID" value="BBF91498.1"/>
    <property type="molecule type" value="Genomic_DNA"/>
</dbReference>
<protein>
    <submittedName>
        <fullName evidence="3">Nitrogen fixation protein FixH</fullName>
    </submittedName>
</protein>
<dbReference type="InterPro" id="IPR008620">
    <property type="entry name" value="FixH"/>
</dbReference>
<dbReference type="Proteomes" id="UP000266934">
    <property type="component" value="Chromosome"/>
</dbReference>
<feature type="transmembrane region" description="Helical" evidence="2">
    <location>
        <begin position="40"/>
        <end position="63"/>
    </location>
</feature>
<evidence type="ECO:0000313" key="3">
    <source>
        <dbReference type="EMBL" id="BBF91498.1"/>
    </source>
</evidence>
<reference evidence="3 4" key="1">
    <citation type="submission" date="2018-08" db="EMBL/GenBank/DDBJ databases">
        <title>Complete genome sequencing of Blastochloris tepida GI.</title>
        <authorList>
            <person name="Tsukatani Y."/>
            <person name="Mori H."/>
        </authorList>
    </citation>
    <scope>NUCLEOTIDE SEQUENCE [LARGE SCALE GENOMIC DNA]</scope>
    <source>
        <strain evidence="3 4">GI</strain>
    </source>
</reference>
<keyword evidence="2" id="KW-0472">Membrane</keyword>
<keyword evidence="2" id="KW-1133">Transmembrane helix</keyword>
<feature type="compositionally biased region" description="Low complexity" evidence="1">
    <location>
        <begin position="1"/>
        <end position="18"/>
    </location>
</feature>
<sequence>MSFPPKSASAQSASAKPSLVKPSLRESEPGTGRPLTGRAVLVWILGFFAVVICVNAAMAWLAISSFSGTVVDSAYRAGQDFNHEIEAARAQAARHWAVSVDVARTAEGGAELRLTARDGDGQPVGGHHARVELQRPADRRGDVVLELNEAGGGLFTGRVAALEAGQWDVVIAIEGRDGPVFRSRNRLVVP</sequence>
<accession>A0A348FW15</accession>
<evidence type="ECO:0000313" key="4">
    <source>
        <dbReference type="Proteomes" id="UP000266934"/>
    </source>
</evidence>
<keyword evidence="4" id="KW-1185">Reference proteome</keyword>
<gene>
    <name evidence="3" type="primary">fixH</name>
    <name evidence="3" type="ORF">BLTE_01830</name>
</gene>
<dbReference type="PIRSF" id="PIRSF011386">
    <property type="entry name" value="FixH"/>
    <property type="match status" value="1"/>
</dbReference>